<dbReference type="Proteomes" id="UP000500953">
    <property type="component" value="Chromosome"/>
</dbReference>
<dbReference type="GO" id="GO:0015927">
    <property type="term" value="F:trehalase activity"/>
    <property type="evidence" value="ECO:0007669"/>
    <property type="project" value="TreeGrafter"/>
</dbReference>
<protein>
    <submittedName>
        <fullName evidence="3">Glycoside hydrolase family 15 protein</fullName>
    </submittedName>
</protein>
<accession>A0A6G9ZH68</accession>
<feature type="domain" description="GH15-like" evidence="1">
    <location>
        <begin position="235"/>
        <end position="571"/>
    </location>
</feature>
<evidence type="ECO:0000259" key="1">
    <source>
        <dbReference type="Pfam" id="PF00723"/>
    </source>
</evidence>
<dbReference type="SUPFAM" id="SSF48208">
    <property type="entry name" value="Six-hairpin glycosidases"/>
    <property type="match status" value="1"/>
</dbReference>
<dbReference type="Pfam" id="PF00723">
    <property type="entry name" value="Glyco_hydro_15"/>
    <property type="match status" value="1"/>
</dbReference>
<feature type="domain" description="Trehalase-like N-terminal" evidence="2">
    <location>
        <begin position="11"/>
        <end position="185"/>
    </location>
</feature>
<dbReference type="PANTHER" id="PTHR31616:SF10">
    <property type="entry name" value="TREHALASE"/>
    <property type="match status" value="1"/>
</dbReference>
<dbReference type="Gene3D" id="1.50.10.10">
    <property type="match status" value="1"/>
</dbReference>
<dbReference type="GO" id="GO:0005993">
    <property type="term" value="P:trehalose catabolic process"/>
    <property type="evidence" value="ECO:0007669"/>
    <property type="project" value="TreeGrafter"/>
</dbReference>
<sequence>MIVAPHVLREYAFLADGQRGALVGPRGDVSWLCVPGWDDDAVFATLLGGRGVYAVAPADRFVWGGYYETGTLIWRSRWVAGSAVIECREALAFPGQAHRAVLLRRIVAVNESAEVDIVLRPAAAFGAQPMTEPHRDGDGVWHARTGPIRMRWTGAASMTVADDRYWSGRLSVPAGESHDLVLELSDTGLPERPPEAEFLWAETESAWAKQVPELGGCVAARDASHAYAVLRGMTADSGGMVAAATTSLPERADRNENYDYRYVWIRDQCLAGQAVAAAGPHPLLDAAVDFTAERLLADGPDMLPAYTVTGSRVPAVGELDLPGYPGARPVVGNRARSQFQLDTFGEALLLFAAAGCHDRLSAKHRRAVEVAVAAIADRYRRPDAGIWELDDQLWTHSRLTCAAGLRAAASCPSTGVDTAACSALADTLLAAAARTGLHPEGRWQRGPRHPGVDAALLFPMIRGAVPVDDPRYATTFRAVEDELCSDFYVYRYRHDERPLEVCEGAFLLCGFTTAIAAAQLGRPVTAMRFFERNRAACGTPGLFAEEFDVTQRQLRGNLPQAFVHAALLEAAVRLSGLRERGDG</sequence>
<dbReference type="Pfam" id="PF19291">
    <property type="entry name" value="TREH_N"/>
    <property type="match status" value="1"/>
</dbReference>
<evidence type="ECO:0000313" key="4">
    <source>
        <dbReference type="Proteomes" id="UP000500953"/>
    </source>
</evidence>
<dbReference type="InterPro" id="IPR011613">
    <property type="entry name" value="GH15-like"/>
</dbReference>
<evidence type="ECO:0000259" key="2">
    <source>
        <dbReference type="Pfam" id="PF19291"/>
    </source>
</evidence>
<dbReference type="InterPro" id="IPR012341">
    <property type="entry name" value="6hp_glycosidase-like_sf"/>
</dbReference>
<keyword evidence="3" id="KW-0378">Hydrolase</keyword>
<name>A0A6G9ZH68_9NOCA</name>
<gene>
    <name evidence="3" type="ORF">F6W96_25240</name>
</gene>
<organism evidence="3 4">
    <name type="scientific">Nocardia terpenica</name>
    <dbReference type="NCBI Taxonomy" id="455432"/>
    <lineage>
        <taxon>Bacteria</taxon>
        <taxon>Bacillati</taxon>
        <taxon>Actinomycetota</taxon>
        <taxon>Actinomycetes</taxon>
        <taxon>Mycobacteriales</taxon>
        <taxon>Nocardiaceae</taxon>
        <taxon>Nocardia</taxon>
    </lineage>
</organism>
<reference evidence="3 4" key="1">
    <citation type="journal article" date="2019" name="ACS Chem. Biol.">
        <title>Identification and Mobilization of a Cryptic Antibiotic Biosynthesis Gene Locus from a Human-Pathogenic Nocardia Isolate.</title>
        <authorList>
            <person name="Herisse M."/>
            <person name="Ishida K."/>
            <person name="Porter J.L."/>
            <person name="Howden B."/>
            <person name="Hertweck C."/>
            <person name="Stinear T.P."/>
            <person name="Pidot S.J."/>
        </authorList>
    </citation>
    <scope>NUCLEOTIDE SEQUENCE [LARGE SCALE GENOMIC DNA]</scope>
    <source>
        <strain evidence="3 4">AUSMDU00012715</strain>
    </source>
</reference>
<dbReference type="InterPro" id="IPR008928">
    <property type="entry name" value="6-hairpin_glycosidase_sf"/>
</dbReference>
<dbReference type="EMBL" id="CP046173">
    <property type="protein sequence ID" value="QIS24436.1"/>
    <property type="molecule type" value="Genomic_DNA"/>
</dbReference>
<dbReference type="PANTHER" id="PTHR31616">
    <property type="entry name" value="TREHALASE"/>
    <property type="match status" value="1"/>
</dbReference>
<dbReference type="RefSeq" id="WP_167491732.1">
    <property type="nucleotide sequence ID" value="NZ_CP046173.1"/>
</dbReference>
<dbReference type="AlphaFoldDB" id="A0A6G9ZH68"/>
<proteinExistence type="predicted"/>
<dbReference type="InterPro" id="IPR045582">
    <property type="entry name" value="Trehalase-like_N"/>
</dbReference>
<evidence type="ECO:0000313" key="3">
    <source>
        <dbReference type="EMBL" id="QIS24436.1"/>
    </source>
</evidence>